<dbReference type="PROSITE" id="PS50268">
    <property type="entry name" value="CADHERIN_2"/>
    <property type="match status" value="4"/>
</dbReference>
<comment type="subcellular location">
    <subcellularLocation>
        <location evidence="1">Membrane</location>
        <topology evidence="1">Single-pass membrane protein</topology>
    </subcellularLocation>
</comment>
<dbReference type="PANTHER" id="PTHR24028">
    <property type="entry name" value="CADHERIN-87A"/>
    <property type="match status" value="1"/>
</dbReference>
<dbReference type="AlphaFoldDB" id="A0A448WBN2"/>
<feature type="domain" description="Cadherin" evidence="11">
    <location>
        <begin position="656"/>
        <end position="838"/>
    </location>
</feature>
<dbReference type="Gene3D" id="2.60.40.60">
    <property type="entry name" value="Cadherins"/>
    <property type="match status" value="6"/>
</dbReference>
<dbReference type="Pfam" id="PF08266">
    <property type="entry name" value="Cadherin_2"/>
    <property type="match status" value="1"/>
</dbReference>
<evidence type="ECO:0000256" key="6">
    <source>
        <dbReference type="ARBA" id="ARBA00022989"/>
    </source>
</evidence>
<feature type="domain" description="Cadherin" evidence="11">
    <location>
        <begin position="355"/>
        <end position="490"/>
    </location>
</feature>
<dbReference type="PRINTS" id="PR00205">
    <property type="entry name" value="CADHERIN"/>
</dbReference>
<dbReference type="InterPro" id="IPR002126">
    <property type="entry name" value="Cadherin-like_dom"/>
</dbReference>
<keyword evidence="4 9" id="KW-0106">Calcium</keyword>
<feature type="domain" description="Cadherin" evidence="11">
    <location>
        <begin position="201"/>
        <end position="353"/>
    </location>
</feature>
<dbReference type="InterPro" id="IPR050174">
    <property type="entry name" value="Protocadherin/Cadherin-CA"/>
</dbReference>
<dbReference type="InterPro" id="IPR015919">
    <property type="entry name" value="Cadherin-like_sf"/>
</dbReference>
<sequence>MLLAGLSRVGAAGDAGDEEDGRPERLTFYVHEEVPIGTYIGSLSQALLGLVSEAKSPTGHQLPAALATAWTGQVIVMTPETLVAVNVSSGELFTRTRIDRESMCSQSGSCCLQTPTSLAGTSEQSVETVGAAADDHSVHSPSTFYRSAAVADAWTADFMPGFHPDCSVRLMLMLGAGGDQPLLVELVVYVVDVNDHSPVWPAGQLRLEIPEHTPVGRLFQLPVAVDLDQGPEHTIRDYRLQLPTGVELGTVDAAMSSPFSLSARLVGSPVRGSRRFDLHLRVEADLDRESRASYDLVLIAVDGPIEATHFTGSVTPAGDANLMTRIEQKSTSRTGSLDIRVIVTDINDHAPVFLPASGLIVEVRESTPPGREIYRLVAKDADLNDQDRLTFRLGSVASKEVQRIFAVEAKTGAIKLRHSLDYETAGLVVVDAAVDEQTMPSDITRRHDDRSQRQQFVGYTLPVRVSDGAHVTETMVYFRLINVNDNPPTINLRSHLRRSASVGGHEFWLSESAAIGELVATLAVEDADERGRQAELPSDAGLTERGWANFSLRCRTNLPQFGLQALVTGPRVGPSAGPGVAAPFGNSAGVGSSSPVVGVGASGLLKLVTRQTLDRETRAAYQVSVECWDSGEPALSSRAGLTVRLEDENDSPPVFERAVFYGHLAEGWPAGTPILRVAATDADLGSHARLRYRLLPASDQASPTPQARDPHNEHGQRAQLSGQTSQTMMRPNGPTTPNASADSLRDTDFLLTTLPIDSLLSINEATGQITSQMVFDREAIGWINCTVIAIDNSRPPSGHDDLSDGSIDMNRRKQVTVNTATARVVIRIDDVNDCRPQFDQPSYEFTVKEGARVHTLVS</sequence>
<dbReference type="Pfam" id="PF00028">
    <property type="entry name" value="Cadherin"/>
    <property type="match status" value="1"/>
</dbReference>
<keyword evidence="5" id="KW-0130">Cell adhesion</keyword>
<evidence type="ECO:0000259" key="11">
    <source>
        <dbReference type="PROSITE" id="PS50268"/>
    </source>
</evidence>
<dbReference type="InterPro" id="IPR013164">
    <property type="entry name" value="Cadherin_N"/>
</dbReference>
<organism evidence="12 13">
    <name type="scientific">Protopolystoma xenopodis</name>
    <dbReference type="NCBI Taxonomy" id="117903"/>
    <lineage>
        <taxon>Eukaryota</taxon>
        <taxon>Metazoa</taxon>
        <taxon>Spiralia</taxon>
        <taxon>Lophotrochozoa</taxon>
        <taxon>Platyhelminthes</taxon>
        <taxon>Monogenea</taxon>
        <taxon>Polyopisthocotylea</taxon>
        <taxon>Polystomatidea</taxon>
        <taxon>Polystomatidae</taxon>
        <taxon>Protopolystoma</taxon>
    </lineage>
</organism>
<evidence type="ECO:0000256" key="2">
    <source>
        <dbReference type="ARBA" id="ARBA00022692"/>
    </source>
</evidence>
<dbReference type="PROSITE" id="PS00232">
    <property type="entry name" value="CADHERIN_1"/>
    <property type="match status" value="1"/>
</dbReference>
<comment type="caution">
    <text evidence="12">The sequence shown here is derived from an EMBL/GenBank/DDBJ whole genome shotgun (WGS) entry which is preliminary data.</text>
</comment>
<keyword evidence="13" id="KW-1185">Reference proteome</keyword>
<dbReference type="GO" id="GO:0005509">
    <property type="term" value="F:calcium ion binding"/>
    <property type="evidence" value="ECO:0007669"/>
    <property type="project" value="UniProtKB-UniRule"/>
</dbReference>
<evidence type="ECO:0000256" key="1">
    <source>
        <dbReference type="ARBA" id="ARBA00004167"/>
    </source>
</evidence>
<dbReference type="InterPro" id="IPR020894">
    <property type="entry name" value="Cadherin_CS"/>
</dbReference>
<reference evidence="12" key="1">
    <citation type="submission" date="2018-11" db="EMBL/GenBank/DDBJ databases">
        <authorList>
            <consortium name="Pathogen Informatics"/>
        </authorList>
    </citation>
    <scope>NUCLEOTIDE SEQUENCE</scope>
</reference>
<name>A0A448WBN2_9PLAT</name>
<feature type="region of interest" description="Disordered" evidence="10">
    <location>
        <begin position="696"/>
        <end position="743"/>
    </location>
</feature>
<evidence type="ECO:0000256" key="4">
    <source>
        <dbReference type="ARBA" id="ARBA00022837"/>
    </source>
</evidence>
<feature type="region of interest" description="Disordered" evidence="10">
    <location>
        <begin position="1"/>
        <end position="23"/>
    </location>
</feature>
<protein>
    <recommendedName>
        <fullName evidence="11">Cadherin domain-containing protein</fullName>
    </recommendedName>
</protein>
<gene>
    <name evidence="12" type="ORF">PXEA_LOCUS1224</name>
</gene>
<keyword evidence="7" id="KW-0472">Membrane</keyword>
<evidence type="ECO:0000313" key="13">
    <source>
        <dbReference type="Proteomes" id="UP000784294"/>
    </source>
</evidence>
<proteinExistence type="predicted"/>
<dbReference type="GO" id="GO:0005886">
    <property type="term" value="C:plasma membrane"/>
    <property type="evidence" value="ECO:0007669"/>
    <property type="project" value="InterPro"/>
</dbReference>
<dbReference type="OrthoDB" id="6250942at2759"/>
<evidence type="ECO:0000256" key="5">
    <source>
        <dbReference type="ARBA" id="ARBA00022889"/>
    </source>
</evidence>
<keyword evidence="3" id="KW-0677">Repeat</keyword>
<dbReference type="GO" id="GO:0007156">
    <property type="term" value="P:homophilic cell adhesion via plasma membrane adhesion molecules"/>
    <property type="evidence" value="ECO:0007669"/>
    <property type="project" value="InterPro"/>
</dbReference>
<keyword evidence="6" id="KW-1133">Transmembrane helix</keyword>
<accession>A0A448WBN2</accession>
<evidence type="ECO:0000256" key="7">
    <source>
        <dbReference type="ARBA" id="ARBA00023136"/>
    </source>
</evidence>
<evidence type="ECO:0000256" key="8">
    <source>
        <dbReference type="ARBA" id="ARBA00023180"/>
    </source>
</evidence>
<dbReference type="EMBL" id="CAAALY010002464">
    <property type="protein sequence ID" value="VEL07784.1"/>
    <property type="molecule type" value="Genomic_DNA"/>
</dbReference>
<dbReference type="SUPFAM" id="SSF49313">
    <property type="entry name" value="Cadherin-like"/>
    <property type="match status" value="5"/>
</dbReference>
<dbReference type="Proteomes" id="UP000784294">
    <property type="component" value="Unassembled WGS sequence"/>
</dbReference>
<evidence type="ECO:0000313" key="12">
    <source>
        <dbReference type="EMBL" id="VEL07784.1"/>
    </source>
</evidence>
<dbReference type="PANTHER" id="PTHR24028:SF146">
    <property type="entry name" value="CADHERIN 96CB, ISOFORM D-RELATED"/>
    <property type="match status" value="1"/>
</dbReference>
<feature type="domain" description="Cadherin" evidence="11">
    <location>
        <begin position="509"/>
        <end position="655"/>
    </location>
</feature>
<dbReference type="CDD" id="cd11304">
    <property type="entry name" value="Cadherin_repeat"/>
    <property type="match status" value="4"/>
</dbReference>
<dbReference type="SMART" id="SM00112">
    <property type="entry name" value="CA"/>
    <property type="match status" value="4"/>
</dbReference>
<evidence type="ECO:0000256" key="3">
    <source>
        <dbReference type="ARBA" id="ARBA00022737"/>
    </source>
</evidence>
<feature type="compositionally biased region" description="Polar residues" evidence="10">
    <location>
        <begin position="718"/>
        <end position="741"/>
    </location>
</feature>
<keyword evidence="8" id="KW-0325">Glycoprotein</keyword>
<keyword evidence="2" id="KW-0812">Transmembrane</keyword>
<evidence type="ECO:0000256" key="10">
    <source>
        <dbReference type="SAM" id="MobiDB-lite"/>
    </source>
</evidence>
<evidence type="ECO:0000256" key="9">
    <source>
        <dbReference type="PROSITE-ProRule" id="PRU00043"/>
    </source>
</evidence>